<dbReference type="EMBL" id="LRGB01000944">
    <property type="protein sequence ID" value="KZS14791.1"/>
    <property type="molecule type" value="Genomic_DNA"/>
</dbReference>
<feature type="binding site" evidence="20">
    <location>
        <position position="279"/>
    </location>
    <ligand>
        <name>a divalent metal cation</name>
        <dbReference type="ChEBI" id="CHEBI:60240"/>
    </ligand>
</feature>
<evidence type="ECO:0000256" key="4">
    <source>
        <dbReference type="ARBA" id="ARBA00004496"/>
    </source>
</evidence>
<gene>
    <name evidence="23" type="ORF">APZ42_020180</name>
</gene>
<feature type="active site" description="Proton acceptor" evidence="18">
    <location>
        <position position="155"/>
    </location>
</feature>
<keyword evidence="9 17" id="KW-0378">Hydrolase</keyword>
<dbReference type="InterPro" id="IPR003084">
    <property type="entry name" value="HDAC_I/II"/>
</dbReference>
<keyword evidence="8 20" id="KW-0479">Metal-binding</keyword>
<evidence type="ECO:0000256" key="18">
    <source>
        <dbReference type="PIRSR" id="PIRSR037913-1"/>
    </source>
</evidence>
<keyword evidence="7" id="KW-0678">Repressor</keyword>
<evidence type="ECO:0000256" key="19">
    <source>
        <dbReference type="PIRSR" id="PIRSR037913-2"/>
    </source>
</evidence>
<reference evidence="22" key="2">
    <citation type="submission" date="2015-10" db="EMBL/GenBank/DDBJ databases">
        <authorList>
            <person name="Gilbert D.G."/>
        </authorList>
    </citation>
    <scope>NUCLEOTIDE SEQUENCE</scope>
</reference>
<reference evidence="23 24" key="3">
    <citation type="submission" date="2016-03" db="EMBL/GenBank/DDBJ databases">
        <title>EvidentialGene: Evidence-directed Construction of Genes on Genomes.</title>
        <authorList>
            <person name="Gilbert D.G."/>
            <person name="Choi J.-H."/>
            <person name="Mockaitis K."/>
            <person name="Colbourne J."/>
            <person name="Pfrender M."/>
        </authorList>
    </citation>
    <scope>NUCLEOTIDE SEQUENCE [LARGE SCALE GENOMIC DNA]</scope>
    <source>
        <strain evidence="23 24">Xinb3</strain>
        <tissue evidence="23">Complete organism</tissue>
    </source>
</reference>
<evidence type="ECO:0000313" key="23">
    <source>
        <dbReference type="EMBL" id="KZS14791.1"/>
    </source>
</evidence>
<name>A0A0P4XN91_9CRUS</name>
<evidence type="ECO:0000256" key="12">
    <source>
        <dbReference type="ARBA" id="ARBA00023163"/>
    </source>
</evidence>
<keyword evidence="5" id="KW-0158">Chromosome</keyword>
<evidence type="ECO:0000256" key="6">
    <source>
        <dbReference type="ARBA" id="ARBA00022490"/>
    </source>
</evidence>
<comment type="subcellular location">
    <subcellularLocation>
        <location evidence="3">Chromosome</location>
    </subcellularLocation>
    <subcellularLocation>
        <location evidence="4">Cytoplasm</location>
    </subcellularLocation>
    <subcellularLocation>
        <location evidence="2 17">Nucleus</location>
    </subcellularLocation>
</comment>
<comment type="catalytic activity">
    <reaction evidence="16">
        <text>N(6)-acetyl-L-lysyl-[histone] + H2O = L-lysyl-[histone] + acetate</text>
        <dbReference type="Rhea" id="RHEA:58196"/>
        <dbReference type="Rhea" id="RHEA-COMP:9845"/>
        <dbReference type="Rhea" id="RHEA-COMP:11338"/>
        <dbReference type="ChEBI" id="CHEBI:15377"/>
        <dbReference type="ChEBI" id="CHEBI:29969"/>
        <dbReference type="ChEBI" id="CHEBI:30089"/>
        <dbReference type="ChEBI" id="CHEBI:61930"/>
        <dbReference type="EC" id="3.5.1.98"/>
    </reaction>
    <physiologicalReaction direction="left-to-right" evidence="16">
        <dbReference type="Rhea" id="RHEA:58197"/>
    </physiologicalReaction>
</comment>
<keyword evidence="11 17" id="KW-0805">Transcription regulation</keyword>
<accession>A0A0P4XN91</accession>
<dbReference type="STRING" id="35525.A0A0P4XN91"/>
<feature type="domain" description="Histone deacetylase" evidence="21">
    <location>
        <begin position="50"/>
        <end position="333"/>
    </location>
</feature>
<evidence type="ECO:0000256" key="9">
    <source>
        <dbReference type="ARBA" id="ARBA00022801"/>
    </source>
</evidence>
<protein>
    <recommendedName>
        <fullName evidence="17">Histone deacetylase</fullName>
        <ecNumber evidence="17">3.5.1.98</ecNumber>
    </recommendedName>
</protein>
<comment type="cofactor">
    <cofactor evidence="1">
        <name>a divalent metal cation</name>
        <dbReference type="ChEBI" id="CHEBI:60240"/>
    </cofactor>
</comment>
<dbReference type="GO" id="GO:0005634">
    <property type="term" value="C:nucleus"/>
    <property type="evidence" value="ECO:0007669"/>
    <property type="project" value="UniProtKB-SubCell"/>
</dbReference>
<reference evidence="22" key="1">
    <citation type="submission" date="2015-10" db="EMBL/GenBank/DDBJ databases">
        <title>Daphnia magna gene sets from two clonal populations assembled and annotated with EvidentialGene.</title>
        <authorList>
            <person name="Gilbert D."/>
            <person name="Podicheti R."/>
            <person name="Orsini L."/>
            <person name="Colbourne J."/>
            <person name="Pfrender M."/>
        </authorList>
    </citation>
    <scope>NUCLEOTIDE SEQUENCE</scope>
</reference>
<proteinExistence type="inferred from homology"/>
<dbReference type="Gene3D" id="3.40.800.20">
    <property type="entry name" value="Histone deacetylase domain"/>
    <property type="match status" value="1"/>
</dbReference>
<dbReference type="InterPro" id="IPR000286">
    <property type="entry name" value="HDACs"/>
</dbReference>
<comment type="similarity">
    <text evidence="17">Belongs to the histone deacetylase family. HD Type 1 subfamily.</text>
</comment>
<dbReference type="OrthoDB" id="73273at2759"/>
<feature type="binding site" evidence="19">
    <location>
        <position position="113"/>
    </location>
    <ligand>
        <name>substrate</name>
    </ligand>
</feature>
<keyword evidence="12 17" id="KW-0804">Transcription</keyword>
<evidence type="ECO:0000256" key="20">
    <source>
        <dbReference type="PIRSR" id="PIRSR037913-3"/>
    </source>
</evidence>
<dbReference type="PIRSF" id="PIRSF037913">
    <property type="entry name" value="His_deacetylse_1"/>
    <property type="match status" value="1"/>
</dbReference>
<feature type="binding site" evidence="20">
    <location>
        <position position="190"/>
    </location>
    <ligand>
        <name>a divalent metal cation</name>
        <dbReference type="ChEBI" id="CHEBI:60240"/>
    </ligand>
</feature>
<keyword evidence="24" id="KW-1185">Reference proteome</keyword>
<dbReference type="InterPro" id="IPR023696">
    <property type="entry name" value="Ureohydrolase_dom_sf"/>
</dbReference>
<dbReference type="InterPro" id="IPR037138">
    <property type="entry name" value="His_deacetylse_dom_sf"/>
</dbReference>
<dbReference type="PANTHER" id="PTHR10625:SF14">
    <property type="entry name" value="HISTONE DEACETYLASE 8"/>
    <property type="match status" value="1"/>
</dbReference>
<dbReference type="AlphaFoldDB" id="A0A0P4XN91"/>
<evidence type="ECO:0000256" key="2">
    <source>
        <dbReference type="ARBA" id="ARBA00004123"/>
    </source>
</evidence>
<organism evidence="22">
    <name type="scientific">Daphnia magna</name>
    <dbReference type="NCBI Taxonomy" id="35525"/>
    <lineage>
        <taxon>Eukaryota</taxon>
        <taxon>Metazoa</taxon>
        <taxon>Ecdysozoa</taxon>
        <taxon>Arthropoda</taxon>
        <taxon>Crustacea</taxon>
        <taxon>Branchiopoda</taxon>
        <taxon>Diplostraca</taxon>
        <taxon>Cladocera</taxon>
        <taxon>Anomopoda</taxon>
        <taxon>Daphniidae</taxon>
        <taxon>Daphnia</taxon>
    </lineage>
</organism>
<evidence type="ECO:0000256" key="10">
    <source>
        <dbReference type="ARBA" id="ARBA00022853"/>
    </source>
</evidence>
<keyword evidence="13 17" id="KW-0539">Nucleus</keyword>
<sequence>MAAINRENLKCELSDLKNNKQIVQFDGKPKIGYVYSSYLIQQCNRVPNLTQRASLVHHLLESYGLLEKVLSLTCDKVNDDVMRGFHSSDYLDFLKGDVDIEDESSEEFGLGYDCPPLENLYDFIAVIAGGSVAGAKALVSGSVDVAVNFCGGWHHAQRDGASGFCYVNDCVLAILELETKFKRVLYIDLDIHHGDGVENAFAYSRKVFTLSLHKYEEGYFPGTGAVQDVGLGQGRNYSCNVPLRDGACDETFIHVFQTVLQEVMVRFRPEAIVCQCGADGLANDPLGTFNLTSDAYARCTAVIQGYGLPSLYLGGGGYHKANASRCFTTILASLLGEKLSTDIPEHDYFDWYGPSFELDISKGLRRDENSPEYIRILLQQVLGNLKLISSKS</sequence>
<feature type="binding site" evidence="19">
    <location>
        <position position="318"/>
    </location>
    <ligand>
        <name>substrate</name>
    </ligand>
</feature>
<evidence type="ECO:0000256" key="8">
    <source>
        <dbReference type="ARBA" id="ARBA00022723"/>
    </source>
</evidence>
<evidence type="ECO:0000256" key="5">
    <source>
        <dbReference type="ARBA" id="ARBA00022454"/>
    </source>
</evidence>
<dbReference type="GO" id="GO:0005737">
    <property type="term" value="C:cytoplasm"/>
    <property type="evidence" value="ECO:0007669"/>
    <property type="project" value="UniProtKB-SubCell"/>
</dbReference>
<dbReference type="GO" id="GO:0031507">
    <property type="term" value="P:heterochromatin formation"/>
    <property type="evidence" value="ECO:0007669"/>
    <property type="project" value="TreeGrafter"/>
</dbReference>
<dbReference type="PRINTS" id="PR01271">
    <property type="entry name" value="HISDACETLASE"/>
</dbReference>
<evidence type="ECO:0000256" key="14">
    <source>
        <dbReference type="ARBA" id="ARBA00049136"/>
    </source>
</evidence>
<evidence type="ECO:0000313" key="24">
    <source>
        <dbReference type="Proteomes" id="UP000076858"/>
    </source>
</evidence>
<evidence type="ECO:0000256" key="16">
    <source>
        <dbReference type="ARBA" id="ARBA00049416"/>
    </source>
</evidence>
<evidence type="ECO:0000256" key="7">
    <source>
        <dbReference type="ARBA" id="ARBA00022491"/>
    </source>
</evidence>
<dbReference type="SUPFAM" id="SSF52768">
    <property type="entry name" value="Arginase/deacetylase"/>
    <property type="match status" value="1"/>
</dbReference>
<evidence type="ECO:0000256" key="1">
    <source>
        <dbReference type="ARBA" id="ARBA00001968"/>
    </source>
</evidence>
<evidence type="ECO:0000256" key="11">
    <source>
        <dbReference type="ARBA" id="ARBA00023015"/>
    </source>
</evidence>
<dbReference type="GO" id="GO:0005694">
    <property type="term" value="C:chromosome"/>
    <property type="evidence" value="ECO:0007669"/>
    <property type="project" value="UniProtKB-SubCell"/>
</dbReference>
<dbReference type="EMBL" id="GDIP01241527">
    <property type="protein sequence ID" value="JAI81874.1"/>
    <property type="molecule type" value="Transcribed_RNA"/>
</dbReference>
<evidence type="ECO:0000256" key="3">
    <source>
        <dbReference type="ARBA" id="ARBA00004286"/>
    </source>
</evidence>
<keyword evidence="10 17" id="KW-0156">Chromatin regulator</keyword>
<dbReference type="GO" id="GO:0046872">
    <property type="term" value="F:metal ion binding"/>
    <property type="evidence" value="ECO:0007669"/>
    <property type="project" value="UniProtKB-KW"/>
</dbReference>
<dbReference type="InterPro" id="IPR023801">
    <property type="entry name" value="His_deacetylse_dom"/>
</dbReference>
<evidence type="ECO:0000313" key="22">
    <source>
        <dbReference type="EMBL" id="JAI81874.1"/>
    </source>
</evidence>
<comment type="catalytic activity">
    <reaction evidence="15">
        <text>N(6)-(2E)-butenoyl-L-lysyl-[protein] + H2O = (2E)-2-butenoate + L-lysyl-[protein]</text>
        <dbReference type="Rhea" id="RHEA:69172"/>
        <dbReference type="Rhea" id="RHEA-COMP:9752"/>
        <dbReference type="Rhea" id="RHEA-COMP:13707"/>
        <dbReference type="ChEBI" id="CHEBI:15377"/>
        <dbReference type="ChEBI" id="CHEBI:29969"/>
        <dbReference type="ChEBI" id="CHEBI:35899"/>
        <dbReference type="ChEBI" id="CHEBI:137954"/>
    </reaction>
    <physiologicalReaction direction="left-to-right" evidence="15">
        <dbReference type="Rhea" id="RHEA:69173"/>
    </physiologicalReaction>
</comment>
<feature type="binding site" evidence="19">
    <location>
        <position position="163"/>
    </location>
    <ligand>
        <name>substrate</name>
    </ligand>
</feature>
<dbReference type="GO" id="GO:0141221">
    <property type="term" value="F:histone deacetylase activity, hydrolytic mechanism"/>
    <property type="evidence" value="ECO:0007669"/>
    <property type="project" value="UniProtKB-EC"/>
</dbReference>
<keyword evidence="6" id="KW-0963">Cytoplasm</keyword>
<dbReference type="PANTHER" id="PTHR10625">
    <property type="entry name" value="HISTONE DEACETYLASE HDAC1-RELATED"/>
    <property type="match status" value="1"/>
</dbReference>
<dbReference type="Pfam" id="PF00850">
    <property type="entry name" value="Hist_deacetyl"/>
    <property type="match status" value="1"/>
</dbReference>
<dbReference type="Proteomes" id="UP000076858">
    <property type="component" value="Unassembled WGS sequence"/>
</dbReference>
<evidence type="ECO:0000256" key="17">
    <source>
        <dbReference type="PIRNR" id="PIRNR037913"/>
    </source>
</evidence>
<dbReference type="PRINTS" id="PR01270">
    <property type="entry name" value="HDASUPER"/>
</dbReference>
<evidence type="ECO:0000256" key="15">
    <source>
        <dbReference type="ARBA" id="ARBA00049193"/>
    </source>
</evidence>
<feature type="binding site" evidence="20">
    <location>
        <position position="192"/>
    </location>
    <ligand>
        <name>a divalent metal cation</name>
        <dbReference type="ChEBI" id="CHEBI:60240"/>
    </ligand>
</feature>
<dbReference type="EC" id="3.5.1.98" evidence="17"/>
<comment type="catalytic activity">
    <reaction evidence="14">
        <text>N(6)-acetyl-L-lysyl-[protein] + H2O = L-lysyl-[protein] + acetate</text>
        <dbReference type="Rhea" id="RHEA:58108"/>
        <dbReference type="Rhea" id="RHEA-COMP:9752"/>
        <dbReference type="Rhea" id="RHEA-COMP:10731"/>
        <dbReference type="ChEBI" id="CHEBI:15377"/>
        <dbReference type="ChEBI" id="CHEBI:29969"/>
        <dbReference type="ChEBI" id="CHEBI:30089"/>
        <dbReference type="ChEBI" id="CHEBI:61930"/>
    </reaction>
    <physiologicalReaction direction="left-to-right" evidence="14">
        <dbReference type="Rhea" id="RHEA:58109"/>
    </physiologicalReaction>
</comment>
<evidence type="ECO:0000256" key="13">
    <source>
        <dbReference type="ARBA" id="ARBA00023242"/>
    </source>
</evidence>
<evidence type="ECO:0000259" key="21">
    <source>
        <dbReference type="Pfam" id="PF00850"/>
    </source>
</evidence>